<organism evidence="4 5">
    <name type="scientific">Luteimonas rhizosphaericola</name>
    <dbReference type="NCBI Taxonomy" id="3042024"/>
    <lineage>
        <taxon>Bacteria</taxon>
        <taxon>Pseudomonadati</taxon>
        <taxon>Pseudomonadota</taxon>
        <taxon>Gammaproteobacteria</taxon>
        <taxon>Lysobacterales</taxon>
        <taxon>Lysobacteraceae</taxon>
        <taxon>Luteimonas</taxon>
    </lineage>
</organism>
<sequence length="200" mass="22212">MRRLPIRFALAAVLVHVAGVATAEAPAQVPNVPVETVDLARYAGTWYEQAHLPMVFQRQCVADTTATYRANEDGTLDVVNRCRTREGGFEEARGVARTVDGRSSTLEVRFAPHWLSWLPLVWGDYWVIALDEAAYQWAMVGAPDADYLWILSRTPQLDPSVRAQLVEQARAMGYRVDELIETPQRSQAMEAGPGAGATRE</sequence>
<dbReference type="EMBL" id="JARXRN010000016">
    <property type="protein sequence ID" value="MDH5829216.1"/>
    <property type="molecule type" value="Genomic_DNA"/>
</dbReference>
<dbReference type="PANTHER" id="PTHR10612">
    <property type="entry name" value="APOLIPOPROTEIN D"/>
    <property type="match status" value="1"/>
</dbReference>
<dbReference type="PIRSF" id="PIRSF036893">
    <property type="entry name" value="Lipocalin_ApoD"/>
    <property type="match status" value="1"/>
</dbReference>
<gene>
    <name evidence="4" type="ORF">QFW80_01610</name>
</gene>
<feature type="signal peptide" evidence="2">
    <location>
        <begin position="1"/>
        <end position="23"/>
    </location>
</feature>
<dbReference type="PRINTS" id="PR01171">
    <property type="entry name" value="BCTLIPOCALIN"/>
</dbReference>
<keyword evidence="2" id="KW-0472">Membrane</keyword>
<dbReference type="RefSeq" id="WP_280599266.1">
    <property type="nucleotide sequence ID" value="NZ_JARXRN010000016.1"/>
</dbReference>
<dbReference type="Gene3D" id="2.40.128.20">
    <property type="match status" value="1"/>
</dbReference>
<evidence type="ECO:0000313" key="5">
    <source>
        <dbReference type="Proteomes" id="UP001156831"/>
    </source>
</evidence>
<feature type="domain" description="Lipocalin/cytosolic fatty-acid binding" evidence="3">
    <location>
        <begin position="37"/>
        <end position="184"/>
    </location>
</feature>
<dbReference type="InterPro" id="IPR000566">
    <property type="entry name" value="Lipocln_cytosolic_FA-bd_dom"/>
</dbReference>
<comment type="function">
    <text evidence="2">Involved in the storage or transport of lipids necessary for membrane maintenance under stressful conditions. Displays a binding preference for lysophospholipids.</text>
</comment>
<protein>
    <recommendedName>
        <fullName evidence="2">Outer membrane lipoprotein Blc</fullName>
    </recommendedName>
</protein>
<name>A0ABT6JGP2_9GAMM</name>
<keyword evidence="2" id="KW-0446">Lipid-binding</keyword>
<proteinExistence type="inferred from homology"/>
<dbReference type="InterPro" id="IPR012674">
    <property type="entry name" value="Calycin"/>
</dbReference>
<dbReference type="Pfam" id="PF08212">
    <property type="entry name" value="Lipocalin_2"/>
    <property type="match status" value="1"/>
</dbReference>
<reference evidence="4 5" key="1">
    <citation type="submission" date="2023-04" db="EMBL/GenBank/DDBJ databases">
        <title>Luteimonas sp. M1R5S18.</title>
        <authorList>
            <person name="Sun J.-Q."/>
        </authorList>
    </citation>
    <scope>NUCLEOTIDE SEQUENCE [LARGE SCALE GENOMIC DNA]</scope>
    <source>
        <strain evidence="4 5">M1R5S18</strain>
    </source>
</reference>
<keyword evidence="2" id="KW-0732">Signal</keyword>
<comment type="subunit">
    <text evidence="2">Homodimer.</text>
</comment>
<keyword evidence="5" id="KW-1185">Reference proteome</keyword>
<dbReference type="SUPFAM" id="SSF50814">
    <property type="entry name" value="Lipocalins"/>
    <property type="match status" value="1"/>
</dbReference>
<keyword evidence="2" id="KW-0449">Lipoprotein</keyword>
<keyword evidence="2" id="KW-0998">Cell outer membrane</keyword>
<comment type="similarity">
    <text evidence="1 2">Belongs to the calycin superfamily. Lipocalin family.</text>
</comment>
<dbReference type="InterPro" id="IPR047202">
    <property type="entry name" value="Lipocalin_Blc-like_dom"/>
</dbReference>
<accession>A0ABT6JGP2</accession>
<dbReference type="InterPro" id="IPR022271">
    <property type="entry name" value="Lipocalin_ApoD"/>
</dbReference>
<evidence type="ECO:0000313" key="4">
    <source>
        <dbReference type="EMBL" id="MDH5829216.1"/>
    </source>
</evidence>
<evidence type="ECO:0000259" key="3">
    <source>
        <dbReference type="Pfam" id="PF08212"/>
    </source>
</evidence>
<comment type="subcellular location">
    <subcellularLocation>
        <location evidence="2">Cell outer membrane</location>
    </subcellularLocation>
</comment>
<feature type="chain" id="PRO_5045017310" description="Outer membrane lipoprotein Blc" evidence="2">
    <location>
        <begin position="24"/>
        <end position="200"/>
    </location>
</feature>
<dbReference type="CDD" id="cd19438">
    <property type="entry name" value="lipocalin_Blc-like"/>
    <property type="match status" value="1"/>
</dbReference>
<dbReference type="InterPro" id="IPR002446">
    <property type="entry name" value="Lipocalin_bac"/>
</dbReference>
<evidence type="ECO:0000256" key="2">
    <source>
        <dbReference type="PIRNR" id="PIRNR036893"/>
    </source>
</evidence>
<evidence type="ECO:0000256" key="1">
    <source>
        <dbReference type="ARBA" id="ARBA00006889"/>
    </source>
</evidence>
<dbReference type="PANTHER" id="PTHR10612:SF34">
    <property type="entry name" value="APOLIPOPROTEIN D"/>
    <property type="match status" value="1"/>
</dbReference>
<comment type="caution">
    <text evidence="4">The sequence shown here is derived from an EMBL/GenBank/DDBJ whole genome shotgun (WGS) entry which is preliminary data.</text>
</comment>
<dbReference type="Proteomes" id="UP001156831">
    <property type="component" value="Unassembled WGS sequence"/>
</dbReference>